<protein>
    <submittedName>
        <fullName evidence="2">Uncharacterized protein</fullName>
    </submittedName>
</protein>
<organism evidence="2 3">
    <name type="scientific">Yoonia ponticola</name>
    <dbReference type="NCBI Taxonomy" id="1524255"/>
    <lineage>
        <taxon>Bacteria</taxon>
        <taxon>Pseudomonadati</taxon>
        <taxon>Pseudomonadota</taxon>
        <taxon>Alphaproteobacteria</taxon>
        <taxon>Rhodobacterales</taxon>
        <taxon>Paracoccaceae</taxon>
        <taxon>Yoonia</taxon>
    </lineage>
</organism>
<gene>
    <name evidence="2" type="ORF">FHS72_002498</name>
</gene>
<keyword evidence="1" id="KW-0472">Membrane</keyword>
<evidence type="ECO:0000313" key="3">
    <source>
        <dbReference type="Proteomes" id="UP000535415"/>
    </source>
</evidence>
<dbReference type="RefSeq" id="WP_183529529.1">
    <property type="nucleotide sequence ID" value="NZ_JACIJM010000006.1"/>
</dbReference>
<dbReference type="Proteomes" id="UP000535415">
    <property type="component" value="Unassembled WGS sequence"/>
</dbReference>
<keyword evidence="1" id="KW-1133">Transmembrane helix</keyword>
<sequence length="71" mass="7543">MEWMVWTGAAISMIGLVGIVYSIVAVSSARKAGLDDDALRLKLTAIFPINIGSLLFSILGLMMVVFGVVLS</sequence>
<feature type="transmembrane region" description="Helical" evidence="1">
    <location>
        <begin position="47"/>
        <end position="70"/>
    </location>
</feature>
<reference evidence="2 3" key="1">
    <citation type="submission" date="2020-08" db="EMBL/GenBank/DDBJ databases">
        <title>Genomic Encyclopedia of Type Strains, Phase IV (KMG-IV): sequencing the most valuable type-strain genomes for metagenomic binning, comparative biology and taxonomic classification.</title>
        <authorList>
            <person name="Goeker M."/>
        </authorList>
    </citation>
    <scope>NUCLEOTIDE SEQUENCE [LARGE SCALE GENOMIC DNA]</scope>
    <source>
        <strain evidence="2 3">DSM 101064</strain>
    </source>
</reference>
<evidence type="ECO:0000313" key="2">
    <source>
        <dbReference type="EMBL" id="MBB5722868.1"/>
    </source>
</evidence>
<dbReference type="AlphaFoldDB" id="A0A7W9BLS5"/>
<dbReference type="EMBL" id="JACIJM010000006">
    <property type="protein sequence ID" value="MBB5722868.1"/>
    <property type="molecule type" value="Genomic_DNA"/>
</dbReference>
<proteinExistence type="predicted"/>
<feature type="transmembrane region" description="Helical" evidence="1">
    <location>
        <begin position="6"/>
        <end position="26"/>
    </location>
</feature>
<keyword evidence="1" id="KW-0812">Transmembrane</keyword>
<name>A0A7W9BLS5_9RHOB</name>
<accession>A0A7W9BLS5</accession>
<evidence type="ECO:0000256" key="1">
    <source>
        <dbReference type="SAM" id="Phobius"/>
    </source>
</evidence>
<comment type="caution">
    <text evidence="2">The sequence shown here is derived from an EMBL/GenBank/DDBJ whole genome shotgun (WGS) entry which is preliminary data.</text>
</comment>
<keyword evidence="3" id="KW-1185">Reference proteome</keyword>